<dbReference type="GO" id="GO:0004674">
    <property type="term" value="F:protein serine/threonine kinase activity"/>
    <property type="evidence" value="ECO:0007669"/>
    <property type="project" value="TreeGrafter"/>
</dbReference>
<organism evidence="5">
    <name type="scientific">Flavobacterium columnare</name>
    <dbReference type="NCBI Taxonomy" id="996"/>
    <lineage>
        <taxon>Bacteria</taxon>
        <taxon>Pseudomonadati</taxon>
        <taxon>Bacteroidota</taxon>
        <taxon>Flavobacteriia</taxon>
        <taxon>Flavobacteriales</taxon>
        <taxon>Flavobacteriaceae</taxon>
        <taxon>Flavobacterium</taxon>
    </lineage>
</organism>
<dbReference type="RefSeq" id="WP_164849134.1">
    <property type="nucleotide sequence ID" value="NZ_RQSM01000003.1"/>
</dbReference>
<feature type="domain" description="HipA-like C-terminal" evidence="4">
    <location>
        <begin position="57"/>
        <end position="283"/>
    </location>
</feature>
<dbReference type="InterPro" id="IPR052028">
    <property type="entry name" value="HipA_Ser/Thr_kinase"/>
</dbReference>
<name>A0A8G0KT90_9FLAO</name>
<protein>
    <submittedName>
        <fullName evidence="5">HipA domain-containing protein</fullName>
    </submittedName>
</protein>
<keyword evidence="3" id="KW-0418">Kinase</keyword>
<dbReference type="InterPro" id="IPR012893">
    <property type="entry name" value="HipA-like_C"/>
</dbReference>
<dbReference type="PANTHER" id="PTHR37419">
    <property type="entry name" value="SERINE/THREONINE-PROTEIN KINASE TOXIN HIPA"/>
    <property type="match status" value="1"/>
</dbReference>
<gene>
    <name evidence="5" type="ORF">JJC05_05070</name>
</gene>
<evidence type="ECO:0000256" key="1">
    <source>
        <dbReference type="ARBA" id="ARBA00010164"/>
    </source>
</evidence>
<evidence type="ECO:0000256" key="3">
    <source>
        <dbReference type="ARBA" id="ARBA00022777"/>
    </source>
</evidence>
<proteinExistence type="inferred from homology"/>
<reference evidence="5" key="1">
    <citation type="submission" date="2020-12" db="EMBL/GenBank/DDBJ databases">
        <title>Genome sequencing of genetic groups of Flavobacterium columnare.</title>
        <authorList>
            <person name="Waldbieser G.C."/>
            <person name="Griffin M.J."/>
            <person name="LaFrentz B.R."/>
        </authorList>
    </citation>
    <scope>NUCLEOTIDE SEQUENCE</scope>
    <source>
        <strain evidence="5">90-106</strain>
    </source>
</reference>
<dbReference type="Proteomes" id="UP000824721">
    <property type="component" value="Chromosome"/>
</dbReference>
<dbReference type="GO" id="GO:0005829">
    <property type="term" value="C:cytosol"/>
    <property type="evidence" value="ECO:0007669"/>
    <property type="project" value="TreeGrafter"/>
</dbReference>
<dbReference type="Gene3D" id="1.10.1070.20">
    <property type="match status" value="1"/>
</dbReference>
<dbReference type="Pfam" id="PF07804">
    <property type="entry name" value="HipA_C"/>
    <property type="match status" value="1"/>
</dbReference>
<dbReference type="AlphaFoldDB" id="A0A8G0KT90"/>
<evidence type="ECO:0000259" key="4">
    <source>
        <dbReference type="Pfam" id="PF07804"/>
    </source>
</evidence>
<accession>A0A8G0KT90</accession>
<dbReference type="KEGG" id="fdv:JJC05_05070"/>
<evidence type="ECO:0000256" key="2">
    <source>
        <dbReference type="ARBA" id="ARBA00022679"/>
    </source>
</evidence>
<comment type="similarity">
    <text evidence="1">Belongs to the HipA Ser/Thr kinase family.</text>
</comment>
<evidence type="ECO:0000313" key="5">
    <source>
        <dbReference type="EMBL" id="QYS89636.1"/>
    </source>
</evidence>
<keyword evidence="2" id="KW-0808">Transferase</keyword>
<sequence>MSKCLYCYQEIVTITNLDYHDKCIKAFYGTSLAPALPYRLEEMEQLARDAVALSVTVPGVQPKLSLGWIKSTLENGHDGRLTIMDALDGNYILKPQNSQYPQMPENEHLSMKLAELLKIDVVPSNMIRLASGELCYITKRIDRKKAGQKIHMIDFLQILELEDKYLGTTELLGKTIGELSVNTLLDKLRYFELTLFNFIIGNNDMHLKNFSMWLSDIGWVLSPAYDLLNVKIILPKDDEDTALKFGGKKKNFNKKYFDRFGDLLKLNEKQINSVYKKLHKWLPKAIQLIDNSFLNEDAKLSYKELVKKRTNLFIENPK</sequence>
<dbReference type="PANTHER" id="PTHR37419:SF1">
    <property type="entry name" value="SERINE_THREONINE-PROTEIN KINASE TOXIN HIPA"/>
    <property type="match status" value="1"/>
</dbReference>
<dbReference type="EMBL" id="CP067378">
    <property type="protein sequence ID" value="QYS89636.1"/>
    <property type="molecule type" value="Genomic_DNA"/>
</dbReference>